<organism evidence="2 3">
    <name type="scientific">Rugosimonospora africana</name>
    <dbReference type="NCBI Taxonomy" id="556532"/>
    <lineage>
        <taxon>Bacteria</taxon>
        <taxon>Bacillati</taxon>
        <taxon>Actinomycetota</taxon>
        <taxon>Actinomycetes</taxon>
        <taxon>Micromonosporales</taxon>
        <taxon>Micromonosporaceae</taxon>
        <taxon>Rugosimonospora</taxon>
    </lineage>
</organism>
<dbReference type="EMBL" id="BONZ01000126">
    <property type="protein sequence ID" value="GIH21367.1"/>
    <property type="molecule type" value="Genomic_DNA"/>
</dbReference>
<gene>
    <name evidence="2" type="ORF">Raf01_95390</name>
</gene>
<accession>A0A8J3R3T3</accession>
<dbReference type="Proteomes" id="UP000642748">
    <property type="component" value="Unassembled WGS sequence"/>
</dbReference>
<evidence type="ECO:0000256" key="1">
    <source>
        <dbReference type="SAM" id="MobiDB-lite"/>
    </source>
</evidence>
<sequence length="72" mass="7789">MGCPAYLEGKPVGDKSMPGKRWSSGGVQGGVPQDPHDMAKAGLLEAQSPVVKVRTRRNDVCNRCRAMSRHEP</sequence>
<proteinExistence type="predicted"/>
<evidence type="ECO:0000313" key="3">
    <source>
        <dbReference type="Proteomes" id="UP000642748"/>
    </source>
</evidence>
<protein>
    <submittedName>
        <fullName evidence="2">Uncharacterized protein</fullName>
    </submittedName>
</protein>
<reference evidence="2" key="1">
    <citation type="submission" date="2021-01" db="EMBL/GenBank/DDBJ databases">
        <title>Whole genome shotgun sequence of Rugosimonospora africana NBRC 104875.</title>
        <authorList>
            <person name="Komaki H."/>
            <person name="Tamura T."/>
        </authorList>
    </citation>
    <scope>NUCLEOTIDE SEQUENCE</scope>
    <source>
        <strain evidence="2">NBRC 104875</strain>
    </source>
</reference>
<keyword evidence="3" id="KW-1185">Reference proteome</keyword>
<comment type="caution">
    <text evidence="2">The sequence shown here is derived from an EMBL/GenBank/DDBJ whole genome shotgun (WGS) entry which is preliminary data.</text>
</comment>
<dbReference type="AlphaFoldDB" id="A0A8J3R3T3"/>
<feature type="region of interest" description="Disordered" evidence="1">
    <location>
        <begin position="1"/>
        <end position="37"/>
    </location>
</feature>
<evidence type="ECO:0000313" key="2">
    <source>
        <dbReference type="EMBL" id="GIH21367.1"/>
    </source>
</evidence>
<name>A0A8J3R3T3_9ACTN</name>